<dbReference type="GO" id="GO:0005549">
    <property type="term" value="F:odorant binding"/>
    <property type="evidence" value="ECO:0007669"/>
    <property type="project" value="InterPro"/>
</dbReference>
<evidence type="ECO:0000256" key="1">
    <source>
        <dbReference type="SAM" id="SignalP"/>
    </source>
</evidence>
<dbReference type="SUPFAM" id="SSF47565">
    <property type="entry name" value="Insect pheromone/odorant-binding proteins"/>
    <property type="match status" value="1"/>
</dbReference>
<evidence type="ECO:0008006" key="4">
    <source>
        <dbReference type="Google" id="ProtNLM"/>
    </source>
</evidence>
<keyword evidence="3" id="KW-1185">Reference proteome</keyword>
<keyword evidence="1" id="KW-0732">Signal</keyword>
<feature type="signal peptide" evidence="1">
    <location>
        <begin position="1"/>
        <end position="22"/>
    </location>
</feature>
<dbReference type="CDD" id="cd23992">
    <property type="entry name" value="PBP_GOBP"/>
    <property type="match status" value="1"/>
</dbReference>
<feature type="chain" id="PRO_5042953293" description="Odorant binding protein" evidence="1">
    <location>
        <begin position="23"/>
        <end position="136"/>
    </location>
</feature>
<evidence type="ECO:0000313" key="3">
    <source>
        <dbReference type="Proteomes" id="UP001378592"/>
    </source>
</evidence>
<dbReference type="Proteomes" id="UP001378592">
    <property type="component" value="Unassembled WGS sequence"/>
</dbReference>
<dbReference type="Pfam" id="PF01395">
    <property type="entry name" value="PBP_GOBP"/>
    <property type="match status" value="1"/>
</dbReference>
<sequence length="136" mass="14542">MNCFAPAALVLLLVAAIAGVHAGDKENDKKCASEWNIQESDIRRVFHEGPTNQNEKCFLGCAFTAGGLIVNGQFSAATARAKVAERYKDNADALKVANDSIDTCSKEVTGTDACETGTQLRACIERTAKQLFSASR</sequence>
<dbReference type="AlphaFoldDB" id="A0AAN9YYJ4"/>
<name>A0AAN9YYJ4_9ORTH</name>
<proteinExistence type="predicted"/>
<dbReference type="Gene3D" id="1.10.238.20">
    <property type="entry name" value="Pheromone/general odorant binding protein domain"/>
    <property type="match status" value="1"/>
</dbReference>
<accession>A0AAN9YYJ4</accession>
<dbReference type="EMBL" id="JAZDUA010000959">
    <property type="protein sequence ID" value="KAK7788707.1"/>
    <property type="molecule type" value="Genomic_DNA"/>
</dbReference>
<gene>
    <name evidence="2" type="ORF">R5R35_006757</name>
</gene>
<organism evidence="2 3">
    <name type="scientific">Gryllus longicercus</name>
    <dbReference type="NCBI Taxonomy" id="2509291"/>
    <lineage>
        <taxon>Eukaryota</taxon>
        <taxon>Metazoa</taxon>
        <taxon>Ecdysozoa</taxon>
        <taxon>Arthropoda</taxon>
        <taxon>Hexapoda</taxon>
        <taxon>Insecta</taxon>
        <taxon>Pterygota</taxon>
        <taxon>Neoptera</taxon>
        <taxon>Polyneoptera</taxon>
        <taxon>Orthoptera</taxon>
        <taxon>Ensifera</taxon>
        <taxon>Gryllidea</taxon>
        <taxon>Grylloidea</taxon>
        <taxon>Gryllidae</taxon>
        <taxon>Gryllinae</taxon>
        <taxon>Gryllus</taxon>
    </lineage>
</organism>
<dbReference type="InterPro" id="IPR036728">
    <property type="entry name" value="PBP_GOBP_sf"/>
</dbReference>
<evidence type="ECO:0000313" key="2">
    <source>
        <dbReference type="EMBL" id="KAK7788707.1"/>
    </source>
</evidence>
<protein>
    <recommendedName>
        <fullName evidence="4">Odorant binding protein</fullName>
    </recommendedName>
</protein>
<comment type="caution">
    <text evidence="2">The sequence shown here is derived from an EMBL/GenBank/DDBJ whole genome shotgun (WGS) entry which is preliminary data.</text>
</comment>
<dbReference type="InterPro" id="IPR006170">
    <property type="entry name" value="PBP/GOBP"/>
</dbReference>
<reference evidence="2 3" key="1">
    <citation type="submission" date="2024-03" db="EMBL/GenBank/DDBJ databases">
        <title>The genome assembly and annotation of the cricket Gryllus longicercus Weissman &amp; Gray.</title>
        <authorList>
            <person name="Szrajer S."/>
            <person name="Gray D."/>
            <person name="Ylla G."/>
        </authorList>
    </citation>
    <scope>NUCLEOTIDE SEQUENCE [LARGE SCALE GENOMIC DNA]</scope>
    <source>
        <strain evidence="2">DAG 2021-001</strain>
        <tissue evidence="2">Whole body minus gut</tissue>
    </source>
</reference>